<dbReference type="Proteomes" id="UP000321497">
    <property type="component" value="Unassembled WGS sequence"/>
</dbReference>
<feature type="transmembrane region" description="Helical" evidence="8">
    <location>
        <begin position="264"/>
        <end position="282"/>
    </location>
</feature>
<evidence type="ECO:0000256" key="2">
    <source>
        <dbReference type="ARBA" id="ARBA00022475"/>
    </source>
</evidence>
<keyword evidence="2" id="KW-1003">Cell membrane</keyword>
<protein>
    <submittedName>
        <fullName evidence="9">Undecaprenyl/decaprenyl-phosphate alpha-N-acetylglucosaminyl 1-phosphate transferase</fullName>
    </submittedName>
</protein>
<dbReference type="AlphaFoldDB" id="A0A5C6YX68"/>
<comment type="caution">
    <text evidence="9">The sequence shown here is derived from an EMBL/GenBank/DDBJ whole genome shotgun (WGS) entry which is preliminary data.</text>
</comment>
<keyword evidence="6 8" id="KW-0472">Membrane</keyword>
<feature type="binding site" evidence="7">
    <location>
        <position position="168"/>
    </location>
    <ligand>
        <name>Mg(2+)</name>
        <dbReference type="ChEBI" id="CHEBI:18420"/>
    </ligand>
</feature>
<feature type="transmembrane region" description="Helical" evidence="8">
    <location>
        <begin position="199"/>
        <end position="219"/>
    </location>
</feature>
<keyword evidence="7" id="KW-0479">Metal-binding</keyword>
<feature type="transmembrane region" description="Helical" evidence="8">
    <location>
        <begin position="226"/>
        <end position="244"/>
    </location>
</feature>
<dbReference type="RefSeq" id="WP_111845486.1">
    <property type="nucleotide sequence ID" value="NZ_UEGI01000019.1"/>
</dbReference>
<dbReference type="GO" id="GO:0009103">
    <property type="term" value="P:lipopolysaccharide biosynthetic process"/>
    <property type="evidence" value="ECO:0007669"/>
    <property type="project" value="TreeGrafter"/>
</dbReference>
<organism evidence="9 10">
    <name type="scientific">Aequorivita antarctica</name>
    <dbReference type="NCBI Taxonomy" id="153266"/>
    <lineage>
        <taxon>Bacteria</taxon>
        <taxon>Pseudomonadati</taxon>
        <taxon>Bacteroidota</taxon>
        <taxon>Flavobacteriia</taxon>
        <taxon>Flavobacteriales</taxon>
        <taxon>Flavobacteriaceae</taxon>
        <taxon>Aequorivita</taxon>
    </lineage>
</organism>
<keyword evidence="10" id="KW-1185">Reference proteome</keyword>
<feature type="transmembrane region" description="Helical" evidence="8">
    <location>
        <begin position="58"/>
        <end position="78"/>
    </location>
</feature>
<dbReference type="InterPro" id="IPR018480">
    <property type="entry name" value="PNAcMuramoyl-5peptid_Trfase_CS"/>
</dbReference>
<comment type="subcellular location">
    <subcellularLocation>
        <location evidence="1">Cell membrane</location>
        <topology evidence="1">Multi-pass membrane protein</topology>
    </subcellularLocation>
</comment>
<feature type="transmembrane region" description="Helical" evidence="8">
    <location>
        <begin position="117"/>
        <end position="135"/>
    </location>
</feature>
<feature type="transmembrane region" description="Helical" evidence="8">
    <location>
        <begin position="313"/>
        <end position="332"/>
    </location>
</feature>
<evidence type="ECO:0000256" key="4">
    <source>
        <dbReference type="ARBA" id="ARBA00022692"/>
    </source>
</evidence>
<evidence type="ECO:0000256" key="6">
    <source>
        <dbReference type="ARBA" id="ARBA00023136"/>
    </source>
</evidence>
<dbReference type="Pfam" id="PF00953">
    <property type="entry name" value="Glycos_transf_4"/>
    <property type="match status" value="1"/>
</dbReference>
<evidence type="ECO:0000313" key="9">
    <source>
        <dbReference type="EMBL" id="TXD71646.1"/>
    </source>
</evidence>
<dbReference type="OrthoDB" id="9783652at2"/>
<evidence type="ECO:0000256" key="7">
    <source>
        <dbReference type="PIRSR" id="PIRSR600715-1"/>
    </source>
</evidence>
<keyword evidence="7" id="KW-0460">Magnesium</keyword>
<dbReference type="CDD" id="cd06853">
    <property type="entry name" value="GT_WecA_like"/>
    <property type="match status" value="1"/>
</dbReference>
<sequence length="374" mass="41713">MDYLSYLFSDIYLLGIFAVIISFILAIKMFPAIICLANEKDLMAVPETRSMHTKKTPNLGGVGIFIAFSLSIMILGGLKSFEQFHIEQLLLLLAAITIMFFLGVKDDLIGISPRKKFIGQAMASALVILLTDVRIHNLDGLFGIWELPYIISVVISLLVFVFIINAFNLIDGIDGLAGTIAIIASTVFGFFFMFQGDHILMLISFILVGALLAFLRFNFSEENKLFMGDSGSLFIGFLLTYQSISFLGMNTSESIWFTIPNKPVLILAILSFPILDTLRVFIIRIRQKRSPFSADRNHIHHRLMDLGLSHKQGTLMVGLANLFVIVVAFLIRNFNINIQFLIIAVLIPALGLLPCLLAREQGRIKLHVPKLSKA</sequence>
<dbReference type="GO" id="GO:0071555">
    <property type="term" value="P:cell wall organization"/>
    <property type="evidence" value="ECO:0007669"/>
    <property type="project" value="TreeGrafter"/>
</dbReference>
<proteinExistence type="predicted"/>
<dbReference type="InterPro" id="IPR000715">
    <property type="entry name" value="Glycosyl_transferase_4"/>
</dbReference>
<feature type="transmembrane region" description="Helical" evidence="8">
    <location>
        <begin position="175"/>
        <end position="193"/>
    </location>
</feature>
<dbReference type="EMBL" id="VORT01000015">
    <property type="protein sequence ID" value="TXD71646.1"/>
    <property type="molecule type" value="Genomic_DNA"/>
</dbReference>
<dbReference type="PANTHER" id="PTHR22926">
    <property type="entry name" value="PHOSPHO-N-ACETYLMURAMOYL-PENTAPEPTIDE-TRANSFERASE"/>
    <property type="match status" value="1"/>
</dbReference>
<dbReference type="GO" id="GO:0044038">
    <property type="term" value="P:cell wall macromolecule biosynthetic process"/>
    <property type="evidence" value="ECO:0007669"/>
    <property type="project" value="TreeGrafter"/>
</dbReference>
<feature type="transmembrane region" description="Helical" evidence="8">
    <location>
        <begin position="338"/>
        <end position="357"/>
    </location>
</feature>
<feature type="transmembrane region" description="Helical" evidence="8">
    <location>
        <begin position="12"/>
        <end position="37"/>
    </location>
</feature>
<evidence type="ECO:0000256" key="1">
    <source>
        <dbReference type="ARBA" id="ARBA00004651"/>
    </source>
</evidence>
<keyword evidence="4 8" id="KW-0812">Transmembrane</keyword>
<evidence type="ECO:0000256" key="5">
    <source>
        <dbReference type="ARBA" id="ARBA00022989"/>
    </source>
</evidence>
<reference evidence="9 10" key="1">
    <citation type="submission" date="2019-08" db="EMBL/GenBank/DDBJ databases">
        <title>Genome of Aequorivita antarctica SW49 (type strain).</title>
        <authorList>
            <person name="Bowman J.P."/>
        </authorList>
    </citation>
    <scope>NUCLEOTIDE SEQUENCE [LARGE SCALE GENOMIC DNA]</scope>
    <source>
        <strain evidence="9 10">SW49</strain>
    </source>
</reference>
<accession>A0A5C6YX68</accession>
<evidence type="ECO:0000313" key="10">
    <source>
        <dbReference type="Proteomes" id="UP000321497"/>
    </source>
</evidence>
<dbReference type="GO" id="GO:0005886">
    <property type="term" value="C:plasma membrane"/>
    <property type="evidence" value="ECO:0007669"/>
    <property type="project" value="UniProtKB-SubCell"/>
</dbReference>
<gene>
    <name evidence="9" type="ORF">ESU54_16060</name>
</gene>
<dbReference type="PANTHER" id="PTHR22926:SF3">
    <property type="entry name" value="UNDECAPRENYL-PHOSPHATE ALPHA-N-ACETYLGLUCOSAMINYL 1-PHOSPHATE TRANSFERASE"/>
    <property type="match status" value="1"/>
</dbReference>
<feature type="transmembrane region" description="Helical" evidence="8">
    <location>
        <begin position="84"/>
        <end position="105"/>
    </location>
</feature>
<comment type="cofactor">
    <cofactor evidence="7">
        <name>Mg(2+)</name>
        <dbReference type="ChEBI" id="CHEBI:18420"/>
    </cofactor>
</comment>
<feature type="binding site" evidence="7">
    <location>
        <position position="229"/>
    </location>
    <ligand>
        <name>Mg(2+)</name>
        <dbReference type="ChEBI" id="CHEBI:18420"/>
    </ligand>
</feature>
<evidence type="ECO:0000256" key="8">
    <source>
        <dbReference type="SAM" id="Phobius"/>
    </source>
</evidence>
<dbReference type="PROSITE" id="PS01348">
    <property type="entry name" value="MRAY_2"/>
    <property type="match status" value="1"/>
</dbReference>
<dbReference type="GO" id="GO:0016780">
    <property type="term" value="F:phosphotransferase activity, for other substituted phosphate groups"/>
    <property type="evidence" value="ECO:0007669"/>
    <property type="project" value="InterPro"/>
</dbReference>
<feature type="transmembrane region" description="Helical" evidence="8">
    <location>
        <begin position="147"/>
        <end position="168"/>
    </location>
</feature>
<keyword evidence="3 9" id="KW-0808">Transferase</keyword>
<name>A0A5C6YX68_9FLAO</name>
<evidence type="ECO:0000256" key="3">
    <source>
        <dbReference type="ARBA" id="ARBA00022679"/>
    </source>
</evidence>
<dbReference type="GO" id="GO:0046872">
    <property type="term" value="F:metal ion binding"/>
    <property type="evidence" value="ECO:0007669"/>
    <property type="project" value="UniProtKB-KW"/>
</dbReference>
<keyword evidence="5 8" id="KW-1133">Transmembrane helix</keyword>